<dbReference type="Pfam" id="PF00330">
    <property type="entry name" value="Aconitase"/>
    <property type="match status" value="1"/>
</dbReference>
<evidence type="ECO:0000256" key="2">
    <source>
        <dbReference type="ARBA" id="ARBA00023004"/>
    </source>
</evidence>
<dbReference type="Proteomes" id="UP000594263">
    <property type="component" value="Unplaced"/>
</dbReference>
<evidence type="ECO:0000313" key="6">
    <source>
        <dbReference type="Proteomes" id="UP000594263"/>
    </source>
</evidence>
<dbReference type="InterPro" id="IPR036008">
    <property type="entry name" value="Aconitase_4Fe-4S_dom"/>
</dbReference>
<dbReference type="GO" id="GO:0051536">
    <property type="term" value="F:iron-sulfur cluster binding"/>
    <property type="evidence" value="ECO:0007669"/>
    <property type="project" value="UniProtKB-KW"/>
</dbReference>
<keyword evidence="3" id="KW-0411">Iron-sulfur</keyword>
<reference evidence="5" key="1">
    <citation type="submission" date="2021-01" db="UniProtKB">
        <authorList>
            <consortium name="EnsemblPlants"/>
        </authorList>
    </citation>
    <scope>IDENTIFICATION</scope>
</reference>
<dbReference type="InterPro" id="IPR015931">
    <property type="entry name" value="Acnase/IPM_dHydase_lsu_aba_1/3"/>
</dbReference>
<proteinExistence type="predicted"/>
<name>A0A7N0T5S9_KALFE</name>
<sequence>MDDYVKVLLLPSHGLKSALRLCMLGVCKNASVDVSFQFAASFKLSCTSYTFVGFQGVDSKHIKLDKPPPLPPELEYGHGLDTILWKEFVSSHLVELAYISNCYSKKCLVTINDGLGGACLCVESIEAEAVLLGQPVSMVFPGVVGFKLQEKLLNAVITADLILTVSIFTNFLKLIGSGKESNYVETENEPAEHTYLLLVRNKQDSILRLLTKLVPEFCISLDEERAFMTTFEDKFLGANKNTWFQEETISVAVLRAIVGAANDRFGWKKYILDADFIFFVENMKWAPASWVIFLGKVQVDSQYKGDVDAIQYQQEGGNTHFMVTWIVIWTAYDYYTRAYCWIRDDDSLDLEDKVIFKGDGMLDRGCIYYKTNNGGWNCYFIF</sequence>
<evidence type="ECO:0000256" key="3">
    <source>
        <dbReference type="ARBA" id="ARBA00023014"/>
    </source>
</evidence>
<dbReference type="Gramene" id="Kaladp0024s0212.1.v1.1">
    <property type="protein sequence ID" value="Kaladp0024s0212.1.v1.1.CDS.1"/>
    <property type="gene ID" value="Kaladp0024s0212.v1.1"/>
</dbReference>
<dbReference type="InterPro" id="IPR006249">
    <property type="entry name" value="Aconitase/IRP2"/>
</dbReference>
<dbReference type="PANTHER" id="PTHR11670">
    <property type="entry name" value="ACONITASE/IRON-RESPONSIVE ELEMENT FAMILY MEMBER"/>
    <property type="match status" value="1"/>
</dbReference>
<dbReference type="AlphaFoldDB" id="A0A7N0T5S9"/>
<feature type="domain" description="Aconitase/3-isopropylmalate dehydratase large subunit alpha/beta/alpha" evidence="4">
    <location>
        <begin position="112"/>
        <end position="165"/>
    </location>
</feature>
<dbReference type="Gene3D" id="3.30.499.10">
    <property type="entry name" value="Aconitase, domain 3"/>
    <property type="match status" value="1"/>
</dbReference>
<dbReference type="EnsemblPlants" id="Kaladp0024s0212.1.v1.1">
    <property type="protein sequence ID" value="Kaladp0024s0212.1.v1.1.CDS.1"/>
    <property type="gene ID" value="Kaladp0024s0212.v1.1"/>
</dbReference>
<accession>A0A7N0T5S9</accession>
<dbReference type="InterPro" id="IPR001030">
    <property type="entry name" value="Acoase/IPM_deHydtase_lsu_aba"/>
</dbReference>
<dbReference type="SUPFAM" id="SSF53732">
    <property type="entry name" value="Aconitase iron-sulfur domain"/>
    <property type="match status" value="1"/>
</dbReference>
<keyword evidence="1" id="KW-0479">Metal-binding</keyword>
<dbReference type="GO" id="GO:0046872">
    <property type="term" value="F:metal ion binding"/>
    <property type="evidence" value="ECO:0007669"/>
    <property type="project" value="UniProtKB-KW"/>
</dbReference>
<keyword evidence="6" id="KW-1185">Reference proteome</keyword>
<organism evidence="5 6">
    <name type="scientific">Kalanchoe fedtschenkoi</name>
    <name type="common">Lavender scallops</name>
    <name type="synonym">South American air plant</name>
    <dbReference type="NCBI Taxonomy" id="63787"/>
    <lineage>
        <taxon>Eukaryota</taxon>
        <taxon>Viridiplantae</taxon>
        <taxon>Streptophyta</taxon>
        <taxon>Embryophyta</taxon>
        <taxon>Tracheophyta</taxon>
        <taxon>Spermatophyta</taxon>
        <taxon>Magnoliopsida</taxon>
        <taxon>eudicotyledons</taxon>
        <taxon>Gunneridae</taxon>
        <taxon>Pentapetalae</taxon>
        <taxon>Saxifragales</taxon>
        <taxon>Crassulaceae</taxon>
        <taxon>Kalanchoe</taxon>
    </lineage>
</organism>
<protein>
    <recommendedName>
        <fullName evidence="4">Aconitase/3-isopropylmalate dehydratase large subunit alpha/beta/alpha domain-containing protein</fullName>
    </recommendedName>
</protein>
<evidence type="ECO:0000259" key="4">
    <source>
        <dbReference type="Pfam" id="PF00330"/>
    </source>
</evidence>
<keyword evidence="2" id="KW-0408">Iron</keyword>
<evidence type="ECO:0000256" key="1">
    <source>
        <dbReference type="ARBA" id="ARBA00022723"/>
    </source>
</evidence>
<evidence type="ECO:0000313" key="5">
    <source>
        <dbReference type="EnsemblPlants" id="Kaladp0024s0212.1.v1.1.CDS.1"/>
    </source>
</evidence>